<keyword evidence="4" id="KW-0378">Hydrolase</keyword>
<feature type="chain" id="PRO_5045257203" evidence="2">
    <location>
        <begin position="19"/>
        <end position="324"/>
    </location>
</feature>
<dbReference type="CDD" id="cd12797">
    <property type="entry name" value="M23_peptidase"/>
    <property type="match status" value="1"/>
</dbReference>
<gene>
    <name evidence="4" type="ORF">AB2B41_08695</name>
</gene>
<dbReference type="InterPro" id="IPR011055">
    <property type="entry name" value="Dup_hybrid_motif"/>
</dbReference>
<feature type="domain" description="M23ase beta-sheet core" evidence="3">
    <location>
        <begin position="61"/>
        <end position="179"/>
    </location>
</feature>
<evidence type="ECO:0000313" key="4">
    <source>
        <dbReference type="EMBL" id="MEW9919679.1"/>
    </source>
</evidence>
<dbReference type="PANTHER" id="PTHR21666:SF289">
    <property type="entry name" value="L-ALA--D-GLU ENDOPEPTIDASE"/>
    <property type="match status" value="1"/>
</dbReference>
<evidence type="ECO:0000259" key="3">
    <source>
        <dbReference type="Pfam" id="PF01551"/>
    </source>
</evidence>
<evidence type="ECO:0000256" key="2">
    <source>
        <dbReference type="SAM" id="SignalP"/>
    </source>
</evidence>
<proteinExistence type="predicted"/>
<dbReference type="GO" id="GO:0016787">
    <property type="term" value="F:hydrolase activity"/>
    <property type="evidence" value="ECO:0007669"/>
    <property type="project" value="UniProtKB-KW"/>
</dbReference>
<dbReference type="InterPro" id="IPR016047">
    <property type="entry name" value="M23ase_b-sheet_dom"/>
</dbReference>
<dbReference type="Pfam" id="PF01551">
    <property type="entry name" value="Peptidase_M23"/>
    <property type="match status" value="1"/>
</dbReference>
<protein>
    <submittedName>
        <fullName evidence="4">M23 family metallopeptidase</fullName>
        <ecNumber evidence="4">3.4.24.-</ecNumber>
    </submittedName>
</protein>
<dbReference type="Proteomes" id="UP001556098">
    <property type="component" value="Unassembled WGS sequence"/>
</dbReference>
<reference evidence="4 5" key="1">
    <citation type="submission" date="2024-07" db="EMBL/GenBank/DDBJ databases">
        <title>Marimonas sp.nov., isolated from tidal-flat sediment.</title>
        <authorList>
            <person name="Jayan J.N."/>
            <person name="Lee S.S."/>
        </authorList>
    </citation>
    <scope>NUCLEOTIDE SEQUENCE [LARGE SCALE GENOMIC DNA]</scope>
    <source>
        <strain evidence="4 5">MJW-29</strain>
    </source>
</reference>
<feature type="signal peptide" evidence="2">
    <location>
        <begin position="1"/>
        <end position="18"/>
    </location>
</feature>
<organism evidence="4 5">
    <name type="scientific">Sulfitobacter sediminis</name>
    <dbReference type="NCBI Taxonomy" id="3234186"/>
    <lineage>
        <taxon>Bacteria</taxon>
        <taxon>Pseudomonadati</taxon>
        <taxon>Pseudomonadota</taxon>
        <taxon>Alphaproteobacteria</taxon>
        <taxon>Rhodobacterales</taxon>
        <taxon>Roseobacteraceae</taxon>
        <taxon>Sulfitobacter</taxon>
    </lineage>
</organism>
<keyword evidence="5" id="KW-1185">Reference proteome</keyword>
<dbReference type="EMBL" id="JBFNXX010000005">
    <property type="protein sequence ID" value="MEW9919679.1"/>
    <property type="molecule type" value="Genomic_DNA"/>
</dbReference>
<evidence type="ECO:0000313" key="5">
    <source>
        <dbReference type="Proteomes" id="UP001556098"/>
    </source>
</evidence>
<name>A0ABV3RL99_9RHOB</name>
<dbReference type="Gene3D" id="2.70.70.10">
    <property type="entry name" value="Glucose Permease (Domain IIA)"/>
    <property type="match status" value="1"/>
</dbReference>
<evidence type="ECO:0000256" key="1">
    <source>
        <dbReference type="ARBA" id="ARBA00022729"/>
    </source>
</evidence>
<dbReference type="PANTHER" id="PTHR21666">
    <property type="entry name" value="PEPTIDASE-RELATED"/>
    <property type="match status" value="1"/>
</dbReference>
<sequence>MRRAALALILSSACPAQAEDFLLWLPIDCTLGQDCYIQQYMDRDPGEGHSDYACGTLSYDGHKGTDFAVPTRAAMAAGINVLAAAGGRVRGYRDGMPDTGWTEETRDAVEGRECGNGVVLAHPGGWETQYCHLREGSVAVITGQTVRAGYVLGQVGQSGRAEFPHVHMSVRRNGVPVDPFDPDGTLTCEASSESTLWAEAPAYRPGGLVEVGLTDAIPDYDSVKAGLAGVDMLRPDAPALVVYGFSFGTRAGDVMRLTITGPEGEVISRDTRLERNHAQAFRAVGKRLRGRRVWPEGVYRGVAELIRGEAVVERREAEITVAVE</sequence>
<accession>A0ABV3RL99</accession>
<dbReference type="RefSeq" id="WP_367877384.1">
    <property type="nucleotide sequence ID" value="NZ_JBFNXX010000005.1"/>
</dbReference>
<keyword evidence="1 2" id="KW-0732">Signal</keyword>
<comment type="caution">
    <text evidence="4">The sequence shown here is derived from an EMBL/GenBank/DDBJ whole genome shotgun (WGS) entry which is preliminary data.</text>
</comment>
<dbReference type="SUPFAM" id="SSF51261">
    <property type="entry name" value="Duplicated hybrid motif"/>
    <property type="match status" value="1"/>
</dbReference>
<dbReference type="EC" id="3.4.24.-" evidence="4"/>
<dbReference type="InterPro" id="IPR050570">
    <property type="entry name" value="Cell_wall_metabolism_enzyme"/>
</dbReference>